<gene>
    <name evidence="1" type="ORF">H5410_053886</name>
</gene>
<comment type="caution">
    <text evidence="1">The sequence shown here is derived from an EMBL/GenBank/DDBJ whole genome shotgun (WGS) entry which is preliminary data.</text>
</comment>
<name>A0A9J5X533_SOLCO</name>
<dbReference type="EMBL" id="JACXVP010000010">
    <property type="protein sequence ID" value="KAG5583259.1"/>
    <property type="molecule type" value="Genomic_DNA"/>
</dbReference>
<proteinExistence type="predicted"/>
<reference evidence="1 2" key="1">
    <citation type="submission" date="2020-09" db="EMBL/GenBank/DDBJ databases">
        <title>De no assembly of potato wild relative species, Solanum commersonii.</title>
        <authorList>
            <person name="Cho K."/>
        </authorList>
    </citation>
    <scope>NUCLEOTIDE SEQUENCE [LARGE SCALE GENOMIC DNA]</scope>
    <source>
        <strain evidence="1">LZ3.2</strain>
        <tissue evidence="1">Leaf</tissue>
    </source>
</reference>
<protein>
    <submittedName>
        <fullName evidence="1">Uncharacterized protein</fullName>
    </submittedName>
</protein>
<accession>A0A9J5X533</accession>
<feature type="non-terminal residue" evidence="1">
    <location>
        <position position="1"/>
    </location>
</feature>
<dbReference type="AlphaFoldDB" id="A0A9J5X533"/>
<evidence type="ECO:0000313" key="1">
    <source>
        <dbReference type="EMBL" id="KAG5583259.1"/>
    </source>
</evidence>
<organism evidence="1 2">
    <name type="scientific">Solanum commersonii</name>
    <name type="common">Commerson's wild potato</name>
    <name type="synonym">Commerson's nightshade</name>
    <dbReference type="NCBI Taxonomy" id="4109"/>
    <lineage>
        <taxon>Eukaryota</taxon>
        <taxon>Viridiplantae</taxon>
        <taxon>Streptophyta</taxon>
        <taxon>Embryophyta</taxon>
        <taxon>Tracheophyta</taxon>
        <taxon>Spermatophyta</taxon>
        <taxon>Magnoliopsida</taxon>
        <taxon>eudicotyledons</taxon>
        <taxon>Gunneridae</taxon>
        <taxon>Pentapetalae</taxon>
        <taxon>asterids</taxon>
        <taxon>lamiids</taxon>
        <taxon>Solanales</taxon>
        <taxon>Solanaceae</taxon>
        <taxon>Solanoideae</taxon>
        <taxon>Solaneae</taxon>
        <taxon>Solanum</taxon>
    </lineage>
</organism>
<dbReference type="Proteomes" id="UP000824120">
    <property type="component" value="Chromosome 10"/>
</dbReference>
<evidence type="ECO:0000313" key="2">
    <source>
        <dbReference type="Proteomes" id="UP000824120"/>
    </source>
</evidence>
<dbReference type="OrthoDB" id="8062037at2759"/>
<keyword evidence="2" id="KW-1185">Reference proteome</keyword>
<sequence>MHRNLLSGSCGFEPRYFRGLSTPFSLSLTRLASCFNLQNQCFDDDGEGDGCDYGYSRLIVFLEKLSTPLRLWIGGYALQCLLHVCFIWVEFQRSFDDFAGGNFDGVSSFSLLHSSKILQSVNTAISSIWWVFGFYWIVMGGQELLQDSPCLY</sequence>